<dbReference type="EMBL" id="QWVT01000044">
    <property type="protein sequence ID" value="RID82070.1"/>
    <property type="molecule type" value="Genomic_DNA"/>
</dbReference>
<organism evidence="1 2">
    <name type="scientific">Mesobacillus zeae</name>
    <dbReference type="NCBI Taxonomy" id="1917180"/>
    <lineage>
        <taxon>Bacteria</taxon>
        <taxon>Bacillati</taxon>
        <taxon>Bacillota</taxon>
        <taxon>Bacilli</taxon>
        <taxon>Bacillales</taxon>
        <taxon>Bacillaceae</taxon>
        <taxon>Mesobacillus</taxon>
    </lineage>
</organism>
<gene>
    <name evidence="1" type="ORF">D1970_20365</name>
</gene>
<evidence type="ECO:0000313" key="1">
    <source>
        <dbReference type="EMBL" id="RID82070.1"/>
    </source>
</evidence>
<dbReference type="Proteomes" id="UP000265816">
    <property type="component" value="Unassembled WGS sequence"/>
</dbReference>
<keyword evidence="2" id="KW-1185">Reference proteome</keyword>
<name>A0A398B2A3_9BACI</name>
<dbReference type="OrthoDB" id="2938417at2"/>
<dbReference type="AlphaFoldDB" id="A0A398B2A3"/>
<dbReference type="RefSeq" id="WP_119114683.1">
    <property type="nucleotide sequence ID" value="NZ_CBCSEO010000001.1"/>
</dbReference>
<protein>
    <recommendedName>
        <fullName evidence="3">NAD(P)-dependent oxidoreductase</fullName>
    </recommendedName>
</protein>
<comment type="caution">
    <text evidence="1">The sequence shown here is derived from an EMBL/GenBank/DDBJ whole genome shotgun (WGS) entry which is preliminary data.</text>
</comment>
<sequence length="287" mass="33198">MDSTIIMNVYGFIGYSLCKSLLNSGCEVKGLVPEPCRPGTGAEEKQMEIGRNANYSETECEDWYSDKMINKSKLIIPFFDFYMLGTEKSLTENASLKSCLRRNAEYLRISLVLPCRLLFDKASRDETIMPFLEFLQNNRIVVQEIYVPTFYGQWQPEEYFFHQLIKNPETTRKELAPHEREETMDAIFLEDAMEQILPLLKMENGRFLLKSSDPNAWRDCALSLTEPDGMCKAAGVGMDWPIGIEKVKAADVLDAETVIVQKKQDYRKGLQLQQEYYEFLKKKREKA</sequence>
<evidence type="ECO:0008006" key="3">
    <source>
        <dbReference type="Google" id="ProtNLM"/>
    </source>
</evidence>
<reference evidence="1 2" key="1">
    <citation type="submission" date="2018-08" db="EMBL/GenBank/DDBJ databases">
        <title>Bacillus jemisoniae sp. nov., Bacillus chryseoplanitiae sp. nov., Bacillus resnikiae sp. nov., and Bacillus frankliniae sp. nov., isolated from Viking spacecraft and associated surfaces.</title>
        <authorList>
            <person name="Seuylemezian A."/>
            <person name="Vaishampayan P."/>
        </authorList>
    </citation>
    <scope>NUCLEOTIDE SEQUENCE [LARGE SCALE GENOMIC DNA]</scope>
    <source>
        <strain evidence="1 2">JJ-247</strain>
    </source>
</reference>
<evidence type="ECO:0000313" key="2">
    <source>
        <dbReference type="Proteomes" id="UP000265816"/>
    </source>
</evidence>
<accession>A0A398B2A3</accession>
<proteinExistence type="predicted"/>